<feature type="transmembrane region" description="Helical" evidence="1">
    <location>
        <begin position="38"/>
        <end position="56"/>
    </location>
</feature>
<proteinExistence type="predicted"/>
<dbReference type="Proteomes" id="UP000263642">
    <property type="component" value="Unassembled WGS sequence"/>
</dbReference>
<sequence>MADQNDSNGLILFDIICVHLISPGIHRFPLRPQHRRDLIMTFFQFLMLFVLYYLIYNVRRNNQRIRKLKQDVAQLQDRFKTEDG</sequence>
<gene>
    <name evidence="2" type="ORF">DIT97_15335</name>
</gene>
<keyword evidence="1" id="KW-0472">Membrane</keyword>
<name>A0A3D3R6Y3_9PLAN</name>
<evidence type="ECO:0000256" key="1">
    <source>
        <dbReference type="SAM" id="Phobius"/>
    </source>
</evidence>
<dbReference type="EMBL" id="DQAY01000089">
    <property type="protein sequence ID" value="HCO24336.1"/>
    <property type="molecule type" value="Genomic_DNA"/>
</dbReference>
<comment type="caution">
    <text evidence="2">The sequence shown here is derived from an EMBL/GenBank/DDBJ whole genome shotgun (WGS) entry which is preliminary data.</text>
</comment>
<evidence type="ECO:0000313" key="2">
    <source>
        <dbReference type="EMBL" id="HCO24336.1"/>
    </source>
</evidence>
<evidence type="ECO:0000313" key="3">
    <source>
        <dbReference type="Proteomes" id="UP000263642"/>
    </source>
</evidence>
<protein>
    <submittedName>
        <fullName evidence="2">Uncharacterized protein</fullName>
    </submittedName>
</protein>
<organism evidence="2 3">
    <name type="scientific">Gimesia maris</name>
    <dbReference type="NCBI Taxonomy" id="122"/>
    <lineage>
        <taxon>Bacteria</taxon>
        <taxon>Pseudomonadati</taxon>
        <taxon>Planctomycetota</taxon>
        <taxon>Planctomycetia</taxon>
        <taxon>Planctomycetales</taxon>
        <taxon>Planctomycetaceae</taxon>
        <taxon>Gimesia</taxon>
    </lineage>
</organism>
<reference evidence="2 3" key="1">
    <citation type="journal article" date="2018" name="Nat. Biotechnol.">
        <title>A standardized bacterial taxonomy based on genome phylogeny substantially revises the tree of life.</title>
        <authorList>
            <person name="Parks D.H."/>
            <person name="Chuvochina M."/>
            <person name="Waite D.W."/>
            <person name="Rinke C."/>
            <person name="Skarshewski A."/>
            <person name="Chaumeil P.A."/>
            <person name="Hugenholtz P."/>
        </authorList>
    </citation>
    <scope>NUCLEOTIDE SEQUENCE [LARGE SCALE GENOMIC DNA]</scope>
    <source>
        <strain evidence="2">UBA9375</strain>
    </source>
</reference>
<keyword evidence="1" id="KW-0812">Transmembrane</keyword>
<keyword evidence="1" id="KW-1133">Transmembrane helix</keyword>
<accession>A0A3D3R6Y3</accession>
<dbReference type="AlphaFoldDB" id="A0A3D3R6Y3"/>